<feature type="domain" description="YhcG N-terminal" evidence="1">
    <location>
        <begin position="2"/>
        <end position="81"/>
    </location>
</feature>
<proteinExistence type="predicted"/>
<sequence>MELAERLTADFDNGFSRSNLEYMRRFHLTYPNRGREISQTVSGKSVEEERRAALSWSHHVFLLGLKEAAQRSFHEIEASEQG</sequence>
<accession>A0A7W8E7T3</accession>
<dbReference type="AlphaFoldDB" id="A0A7W8E7T3"/>
<evidence type="ECO:0000259" key="1">
    <source>
        <dbReference type="Pfam" id="PF17761"/>
    </source>
</evidence>
<gene>
    <name evidence="2" type="ORF">HDF16_005341</name>
</gene>
<evidence type="ECO:0000313" key="3">
    <source>
        <dbReference type="Proteomes" id="UP000540989"/>
    </source>
</evidence>
<dbReference type="InterPro" id="IPR041527">
    <property type="entry name" value="YhcG_N"/>
</dbReference>
<organism evidence="2 3">
    <name type="scientific">Granulicella aggregans</name>
    <dbReference type="NCBI Taxonomy" id="474949"/>
    <lineage>
        <taxon>Bacteria</taxon>
        <taxon>Pseudomonadati</taxon>
        <taxon>Acidobacteriota</taxon>
        <taxon>Terriglobia</taxon>
        <taxon>Terriglobales</taxon>
        <taxon>Acidobacteriaceae</taxon>
        <taxon>Granulicella</taxon>
    </lineage>
</organism>
<keyword evidence="3" id="KW-1185">Reference proteome</keyword>
<dbReference type="PANTHER" id="PTHR30547">
    <property type="entry name" value="UNCHARACTERIZED PROTEIN YHCG-RELATED"/>
    <property type="match status" value="1"/>
</dbReference>
<dbReference type="Proteomes" id="UP000540989">
    <property type="component" value="Unassembled WGS sequence"/>
</dbReference>
<dbReference type="EMBL" id="JACHIP010000016">
    <property type="protein sequence ID" value="MBB5060605.1"/>
    <property type="molecule type" value="Genomic_DNA"/>
</dbReference>
<dbReference type="Pfam" id="PF17761">
    <property type="entry name" value="DUF1016_N"/>
    <property type="match status" value="1"/>
</dbReference>
<dbReference type="InterPro" id="IPR053148">
    <property type="entry name" value="PD-DEXK-like_domain"/>
</dbReference>
<comment type="caution">
    <text evidence="2">The sequence shown here is derived from an EMBL/GenBank/DDBJ whole genome shotgun (WGS) entry which is preliminary data.</text>
</comment>
<name>A0A7W8E7T3_9BACT</name>
<dbReference type="PANTHER" id="PTHR30547:SF5">
    <property type="entry name" value="NUCLEASE YHCG-RELATED"/>
    <property type="match status" value="1"/>
</dbReference>
<evidence type="ECO:0000313" key="2">
    <source>
        <dbReference type="EMBL" id="MBB5060605.1"/>
    </source>
</evidence>
<protein>
    <recommendedName>
        <fullName evidence="1">YhcG N-terminal domain-containing protein</fullName>
    </recommendedName>
</protein>
<reference evidence="2 3" key="1">
    <citation type="submission" date="2020-08" db="EMBL/GenBank/DDBJ databases">
        <title>Genomic Encyclopedia of Type Strains, Phase IV (KMG-V): Genome sequencing to study the core and pangenomes of soil and plant-associated prokaryotes.</title>
        <authorList>
            <person name="Whitman W."/>
        </authorList>
    </citation>
    <scope>NUCLEOTIDE SEQUENCE [LARGE SCALE GENOMIC DNA]</scope>
    <source>
        <strain evidence="2 3">M8UP14</strain>
    </source>
</reference>